<comment type="caution">
    <text evidence="3">The sequence shown here is derived from an EMBL/GenBank/DDBJ whole genome shotgun (WGS) entry which is preliminary data.</text>
</comment>
<dbReference type="GO" id="GO:0005886">
    <property type="term" value="C:plasma membrane"/>
    <property type="evidence" value="ECO:0007669"/>
    <property type="project" value="TreeGrafter"/>
</dbReference>
<sequence length="969" mass="105153">MNFNNPLDFKNFNLNLGKFTHDVKSQFARVDPRQHEDTRAVHLLITEEKNIWTSYKTLAYEKGQAAKVLYEWGKTEGEDLDDITDKLRQLLTKQAEIESAFAIKYQQYRSTLKSIRIREEALFDSRQKKRDLQMRIQNLQKTSPRSTKLKEFQHELVALDHETQEQETELADFKRFALREAFYIQFNALFEVAEKTAILAGFGRYIIDEIDVTPTVTGGKRPEYKGGRQTAQVLADALEAVNGWHAPELDERPTLTQKVGAEAFYQQDNDSGENMALSRHPSTRMAQLQHDAAEHAVSADDVDVGIGASSRSAHSRERLASVTSQDSQDSDGMSLYASMPSPPLTRERLASQDSVESDTTSLYTSLPSPPLTRDNLTSDSSSPNFTLYPSTPSPPVSRQTMFMTPQDSVASLASSPPLPFRQSTRESVASPPERQESVVSPPERQESVASPPEHQESVVSPPERQESVASPPERQETVGSLSERQETLASLPGRQETLASQRERQETLAPQRDRQLSTDSSITVVVAGSTRVETSTTIRSDEAAFDNLPSPPSPPPAYPVTQKPAEEPAEEPTEYQKPSEYEPVPVAHHPSRTLSTDSIEEFHSTVITNKRVSTTTTTVAAAAAAAAAGTSAPATTTATTTKTESTETKETLTAEAATGSTSLARAVSKHEVPLMAEAATGSTSLARAVSKHEVPLTAEAATGSTSLARAVSKHQVPLDAEVVAAMAAGAAAAAYTDDKVQVDDGPAPGLFSSPLQAHTSPYQSAVPSPLQARTSPYQSAVPSPLQAHTSPYQSAVPSPPQGYANTLAPQATAPYPTYTTYNYGQLYQQAQQVAAPAPRPYSEFAQHFAYAQQQYGAQQQPTYWHPQQDPQYSGSPSPAQTPALAAAQRADNVGGFVIRDGNNAAGRLTQSPVPLPARTATTASVAPAKPPRGDNIGGFVLPKGGPMSAEEEKKMLAKQQQQQQGRPRQ</sequence>
<feature type="compositionally biased region" description="Polar residues" evidence="2">
    <location>
        <begin position="374"/>
        <end position="409"/>
    </location>
</feature>
<dbReference type="EMBL" id="RBNI01005566">
    <property type="protein sequence ID" value="RUP46605.1"/>
    <property type="molecule type" value="Genomic_DNA"/>
</dbReference>
<dbReference type="Proteomes" id="UP000268093">
    <property type="component" value="Unassembled WGS sequence"/>
</dbReference>
<name>A0A433D6Z5_9FUNG</name>
<feature type="region of interest" description="Disordered" evidence="2">
    <location>
        <begin position="919"/>
        <end position="969"/>
    </location>
</feature>
<protein>
    <submittedName>
        <fullName evidence="3">Eisosome component PIL1-domain-containing protein</fullName>
    </submittedName>
</protein>
<dbReference type="PANTHER" id="PTHR31962">
    <property type="entry name" value="SPHINGOLIPID LONG CHAIN BASE-RESPONSIVE PROTEIN PIL1"/>
    <property type="match status" value="1"/>
</dbReference>
<evidence type="ECO:0000256" key="2">
    <source>
        <dbReference type="SAM" id="MobiDB-lite"/>
    </source>
</evidence>
<proteinExistence type="predicted"/>
<organism evidence="3 4">
    <name type="scientific">Jimgerdemannia flammicorona</name>
    <dbReference type="NCBI Taxonomy" id="994334"/>
    <lineage>
        <taxon>Eukaryota</taxon>
        <taxon>Fungi</taxon>
        <taxon>Fungi incertae sedis</taxon>
        <taxon>Mucoromycota</taxon>
        <taxon>Mucoromycotina</taxon>
        <taxon>Endogonomycetes</taxon>
        <taxon>Endogonales</taxon>
        <taxon>Endogonaceae</taxon>
        <taxon>Jimgerdemannia</taxon>
    </lineage>
</organism>
<dbReference type="AlphaFoldDB" id="A0A433D6Z5"/>
<feature type="region of interest" description="Disordered" evidence="2">
    <location>
        <begin position="265"/>
        <end position="596"/>
    </location>
</feature>
<dbReference type="GO" id="GO:0070941">
    <property type="term" value="P:eisosome assembly"/>
    <property type="evidence" value="ECO:0007669"/>
    <property type="project" value="TreeGrafter"/>
</dbReference>
<feature type="compositionally biased region" description="Basic and acidic residues" evidence="2">
    <location>
        <begin position="501"/>
        <end position="516"/>
    </location>
</feature>
<feature type="compositionally biased region" description="Polar residues" evidence="2">
    <location>
        <begin position="321"/>
        <end position="331"/>
    </location>
</feature>
<feature type="region of interest" description="Disordered" evidence="2">
    <location>
        <begin position="857"/>
        <end position="883"/>
    </location>
</feature>
<dbReference type="InterPro" id="IPR028245">
    <property type="entry name" value="PIL1/LSP1"/>
</dbReference>
<keyword evidence="4" id="KW-1185">Reference proteome</keyword>
<feature type="compositionally biased region" description="Pro residues" evidence="2">
    <location>
        <begin position="549"/>
        <end position="558"/>
    </location>
</feature>
<feature type="compositionally biased region" description="Polar residues" evidence="2">
    <location>
        <begin position="753"/>
        <end position="796"/>
    </location>
</feature>
<dbReference type="OrthoDB" id="5599269at2759"/>
<dbReference type="Gene3D" id="1.20.1270.60">
    <property type="entry name" value="Arfaptin homology (AH) domain/BAR domain"/>
    <property type="match status" value="1"/>
</dbReference>
<keyword evidence="1" id="KW-0175">Coiled coil</keyword>
<dbReference type="GO" id="GO:0006897">
    <property type="term" value="P:endocytosis"/>
    <property type="evidence" value="ECO:0007669"/>
    <property type="project" value="TreeGrafter"/>
</dbReference>
<dbReference type="GO" id="GO:0036286">
    <property type="term" value="C:eisosome filament"/>
    <property type="evidence" value="ECO:0007669"/>
    <property type="project" value="TreeGrafter"/>
</dbReference>
<evidence type="ECO:0000313" key="4">
    <source>
        <dbReference type="Proteomes" id="UP000268093"/>
    </source>
</evidence>
<dbReference type="InterPro" id="IPR027267">
    <property type="entry name" value="AH/BAR_dom_sf"/>
</dbReference>
<accession>A0A433D6Z5</accession>
<feature type="compositionally biased region" description="Polar residues" evidence="2">
    <location>
        <begin position="351"/>
        <end position="366"/>
    </location>
</feature>
<gene>
    <name evidence="3" type="ORF">BC936DRAFT_146744</name>
</gene>
<feature type="region of interest" description="Disordered" evidence="2">
    <location>
        <begin position="627"/>
        <end position="663"/>
    </location>
</feature>
<feature type="compositionally biased region" description="Low complexity" evidence="2">
    <location>
        <begin position="959"/>
        <end position="969"/>
    </location>
</feature>
<feature type="region of interest" description="Disordered" evidence="2">
    <location>
        <begin position="745"/>
        <end position="797"/>
    </location>
</feature>
<evidence type="ECO:0000256" key="1">
    <source>
        <dbReference type="SAM" id="Coils"/>
    </source>
</evidence>
<reference evidence="3 4" key="1">
    <citation type="journal article" date="2018" name="New Phytol.">
        <title>Phylogenomics of Endogonaceae and evolution of mycorrhizas within Mucoromycota.</title>
        <authorList>
            <person name="Chang Y."/>
            <person name="Desiro A."/>
            <person name="Na H."/>
            <person name="Sandor L."/>
            <person name="Lipzen A."/>
            <person name="Clum A."/>
            <person name="Barry K."/>
            <person name="Grigoriev I.V."/>
            <person name="Martin F.M."/>
            <person name="Stajich J.E."/>
            <person name="Smith M.E."/>
            <person name="Bonito G."/>
            <person name="Spatafora J.W."/>
        </authorList>
    </citation>
    <scope>NUCLEOTIDE SEQUENCE [LARGE SCALE GENOMIC DNA]</scope>
    <source>
        <strain evidence="3 4">GMNB39</strain>
    </source>
</reference>
<dbReference type="PANTHER" id="PTHR31962:SF1">
    <property type="entry name" value="SPHINGOLIPID LONG CHAIN BASE-RESPONSIVE PROTEIN PIL1"/>
    <property type="match status" value="1"/>
</dbReference>
<feature type="coiled-coil region" evidence="1">
    <location>
        <begin position="80"/>
        <end position="169"/>
    </location>
</feature>
<dbReference type="Pfam" id="PF13805">
    <property type="entry name" value="Pil1"/>
    <property type="match status" value="1"/>
</dbReference>
<feature type="compositionally biased region" description="Low complexity" evidence="2">
    <location>
        <begin position="627"/>
        <end position="643"/>
    </location>
</feature>
<evidence type="ECO:0000313" key="3">
    <source>
        <dbReference type="EMBL" id="RUP46605.1"/>
    </source>
</evidence>
<dbReference type="GO" id="GO:0008289">
    <property type="term" value="F:lipid binding"/>
    <property type="evidence" value="ECO:0007669"/>
    <property type="project" value="TreeGrafter"/>
</dbReference>